<evidence type="ECO:0000259" key="6">
    <source>
        <dbReference type="Pfam" id="PF12632"/>
    </source>
</evidence>
<dbReference type="GO" id="GO:0017022">
    <property type="term" value="F:myosin binding"/>
    <property type="evidence" value="ECO:0007669"/>
    <property type="project" value="InterPro"/>
</dbReference>
<dbReference type="STRING" id="45607.A0A2T0FPA5"/>
<dbReference type="AlphaFoldDB" id="A0A2T0FPA5"/>
<feature type="transmembrane region" description="Helical" evidence="5">
    <location>
        <begin position="133"/>
        <end position="149"/>
    </location>
</feature>
<dbReference type="RefSeq" id="XP_024666766.1">
    <property type="nucleotide sequence ID" value="XM_024810998.1"/>
</dbReference>
<dbReference type="OrthoDB" id="4087235at2759"/>
<reference evidence="7 8" key="1">
    <citation type="submission" date="2017-04" db="EMBL/GenBank/DDBJ databases">
        <title>Genome sequencing of [Candida] sorbophila.</title>
        <authorList>
            <person name="Ahn J.O."/>
        </authorList>
    </citation>
    <scope>NUCLEOTIDE SEQUENCE [LARGE SCALE GENOMIC DNA]</scope>
    <source>
        <strain evidence="7 8">DS02</strain>
    </source>
</reference>
<dbReference type="Pfam" id="PF12632">
    <property type="entry name" value="Vezatin"/>
    <property type="match status" value="1"/>
</dbReference>
<dbReference type="Proteomes" id="UP000238350">
    <property type="component" value="Unassembled WGS sequence"/>
</dbReference>
<evidence type="ECO:0000256" key="3">
    <source>
        <dbReference type="ARBA" id="ARBA00022989"/>
    </source>
</evidence>
<accession>A0A2T0FPA5</accession>
<protein>
    <recommendedName>
        <fullName evidence="6">Myosin-binding domain-containing protein</fullName>
    </recommendedName>
</protein>
<feature type="domain" description="Myosin-binding" evidence="6">
    <location>
        <begin position="140"/>
        <end position="455"/>
    </location>
</feature>
<keyword evidence="4 5" id="KW-0472">Membrane</keyword>
<dbReference type="InterPro" id="IPR026859">
    <property type="entry name" value="Myosin-bd"/>
</dbReference>
<name>A0A2T0FPA5_9ASCO</name>
<evidence type="ECO:0000256" key="2">
    <source>
        <dbReference type="ARBA" id="ARBA00022692"/>
    </source>
</evidence>
<gene>
    <name evidence="7" type="ORF">B9G98_04441</name>
</gene>
<keyword evidence="3 5" id="KW-1133">Transmembrane helix</keyword>
<evidence type="ECO:0000256" key="1">
    <source>
        <dbReference type="ARBA" id="ARBA00004308"/>
    </source>
</evidence>
<comment type="caution">
    <text evidence="7">The sequence shown here is derived from an EMBL/GenBank/DDBJ whole genome shotgun (WGS) entry which is preliminary data.</text>
</comment>
<keyword evidence="8" id="KW-1185">Reference proteome</keyword>
<organism evidence="7 8">
    <name type="scientific">Wickerhamiella sorbophila</name>
    <dbReference type="NCBI Taxonomy" id="45607"/>
    <lineage>
        <taxon>Eukaryota</taxon>
        <taxon>Fungi</taxon>
        <taxon>Dikarya</taxon>
        <taxon>Ascomycota</taxon>
        <taxon>Saccharomycotina</taxon>
        <taxon>Dipodascomycetes</taxon>
        <taxon>Dipodascales</taxon>
        <taxon>Trichomonascaceae</taxon>
        <taxon>Wickerhamiella</taxon>
    </lineage>
</organism>
<proteinExistence type="predicted"/>
<feature type="transmembrane region" description="Helical" evidence="5">
    <location>
        <begin position="161"/>
        <end position="179"/>
    </location>
</feature>
<dbReference type="EMBL" id="NDIQ01000022">
    <property type="protein sequence ID" value="PRT56821.1"/>
    <property type="molecule type" value="Genomic_DNA"/>
</dbReference>
<dbReference type="GO" id="GO:0012505">
    <property type="term" value="C:endomembrane system"/>
    <property type="evidence" value="ECO:0007669"/>
    <property type="project" value="UniProtKB-SubCell"/>
</dbReference>
<evidence type="ECO:0000313" key="8">
    <source>
        <dbReference type="Proteomes" id="UP000238350"/>
    </source>
</evidence>
<comment type="subcellular location">
    <subcellularLocation>
        <location evidence="1">Endomembrane system</location>
    </subcellularLocation>
</comment>
<evidence type="ECO:0000256" key="4">
    <source>
        <dbReference type="ARBA" id="ARBA00023136"/>
    </source>
</evidence>
<evidence type="ECO:0000313" key="7">
    <source>
        <dbReference type="EMBL" id="PRT56821.1"/>
    </source>
</evidence>
<keyword evidence="2 5" id="KW-0812">Transmembrane</keyword>
<dbReference type="GeneID" id="36518189"/>
<sequence length="575" mass="65259">MPEAVFGNTPLADYLSDAGMEDWGIEEDVEAPSTSVRPEKDKNGLYPLVLTEGRELLRQHRFRGLIRQAVTSHIGHHEVKRFLEQFRYCFVSSQLLESRPLYATWSVSSGERRTDILFSSDGPWNSIKLQKKFFVGGGGCIVVVAVLVYWRSRKEMPNSPVYTNCALIATLLVGLYLYAHSRRRILRRLYAKALAHETHFVNASKVFDGDVVRALRQIQEVDIVSRSMYVEDTNTGREYPNYRRNVAAKKLRAVLASALYLSEEGFLDAIKDCLCMSSELDIQQYFEVYDLAATQQELGFVMNDDYIGFDTISSLQDFHGATACSVPLTVLKHQFRRVHFLRRAFICCLLCASSTGECTTKELEQWTVITDHLASLADLTEQLSRMICKERLEPQFEAAENSPFVEKTLSRNMFDFSVVAQTLAARMEVVQQTPADSQESLNQLNLVRDELSRLNDLWRAVQPDASSTETTPIPKPDLIGLGLRQVREFDDSADLEYSYSSMSTISAATTLQEEDNRKLQVLEAVVEGKQPSMLSRDERIRLARQRRQEGSKKSFGGSQQDAFMVELESVLARRV</sequence>
<evidence type="ECO:0000256" key="5">
    <source>
        <dbReference type="SAM" id="Phobius"/>
    </source>
</evidence>